<name>A0A9P0AM26_BEMTA</name>
<sequence>MMYSEGHTGVNRIIKQKKDNKPKKIGVPLGGEGGTPLGDDRGYDPEHRMMNECTYNQNQGYVVFSAMGSFFIPLVVMVYVYTKISCVIAQRHNHLEALSQNTTKVKPFFRATSRDSTKITHQRCDSSVTESEVPNSNRVTTRRFGHKRSTEPLNKIRFLKISSLPGESWALLTENVTDFSSDLTLAKNNKIRSDSDHQNHDFERSDRESSESEDNSHKQNK</sequence>
<feature type="compositionally biased region" description="Basic residues" evidence="6">
    <location>
        <begin position="14"/>
        <end position="24"/>
    </location>
</feature>
<evidence type="ECO:0000313" key="9">
    <source>
        <dbReference type="Proteomes" id="UP001152759"/>
    </source>
</evidence>
<keyword evidence="7" id="KW-1133">Transmembrane helix</keyword>
<dbReference type="GO" id="GO:0043410">
    <property type="term" value="P:positive regulation of MAPK cascade"/>
    <property type="evidence" value="ECO:0007669"/>
    <property type="project" value="TreeGrafter"/>
</dbReference>
<evidence type="ECO:0000256" key="2">
    <source>
        <dbReference type="ARBA" id="ARBA00023040"/>
    </source>
</evidence>
<keyword evidence="5" id="KW-0807">Transducer</keyword>
<evidence type="ECO:0000256" key="4">
    <source>
        <dbReference type="ARBA" id="ARBA00023170"/>
    </source>
</evidence>
<comment type="subcellular location">
    <subcellularLocation>
        <location evidence="1">Membrane</location>
        <topology evidence="1">Multi-pass membrane protein</topology>
    </subcellularLocation>
</comment>
<dbReference type="Gene3D" id="1.20.1070.10">
    <property type="entry name" value="Rhodopsin 7-helix transmembrane proteins"/>
    <property type="match status" value="1"/>
</dbReference>
<evidence type="ECO:0000256" key="5">
    <source>
        <dbReference type="ARBA" id="ARBA00023224"/>
    </source>
</evidence>
<feature type="transmembrane region" description="Helical" evidence="7">
    <location>
        <begin position="60"/>
        <end position="81"/>
    </location>
</feature>
<keyword evidence="7" id="KW-0812">Transmembrane</keyword>
<dbReference type="EMBL" id="OU963869">
    <property type="protein sequence ID" value="CAH0394702.1"/>
    <property type="molecule type" value="Genomic_DNA"/>
</dbReference>
<dbReference type="GO" id="GO:0071880">
    <property type="term" value="P:adenylate cyclase-activating adrenergic receptor signaling pathway"/>
    <property type="evidence" value="ECO:0007669"/>
    <property type="project" value="TreeGrafter"/>
</dbReference>
<evidence type="ECO:0000313" key="8">
    <source>
        <dbReference type="EMBL" id="CAH0394702.1"/>
    </source>
</evidence>
<dbReference type="GO" id="GO:0008227">
    <property type="term" value="F:G protein-coupled amine receptor activity"/>
    <property type="evidence" value="ECO:0007669"/>
    <property type="project" value="UniProtKB-ARBA"/>
</dbReference>
<keyword evidence="3" id="KW-1015">Disulfide bond</keyword>
<dbReference type="AlphaFoldDB" id="A0A9P0AM26"/>
<keyword evidence="7" id="KW-0472">Membrane</keyword>
<evidence type="ECO:0000256" key="7">
    <source>
        <dbReference type="SAM" id="Phobius"/>
    </source>
</evidence>
<keyword evidence="4" id="KW-0675">Receptor</keyword>
<reference evidence="8" key="1">
    <citation type="submission" date="2021-12" db="EMBL/GenBank/DDBJ databases">
        <authorList>
            <person name="King R."/>
        </authorList>
    </citation>
    <scope>NUCLEOTIDE SEQUENCE</scope>
</reference>
<dbReference type="PANTHER" id="PTHR24248:SF199">
    <property type="entry name" value="IP13425P-RELATED"/>
    <property type="match status" value="1"/>
</dbReference>
<evidence type="ECO:0000256" key="1">
    <source>
        <dbReference type="ARBA" id="ARBA00004141"/>
    </source>
</evidence>
<gene>
    <name evidence="8" type="ORF">BEMITA_LOCUS12969</name>
</gene>
<feature type="region of interest" description="Disordered" evidence="6">
    <location>
        <begin position="1"/>
        <end position="37"/>
    </location>
</feature>
<dbReference type="SUPFAM" id="SSF81321">
    <property type="entry name" value="Family A G protein-coupled receptor-like"/>
    <property type="match status" value="1"/>
</dbReference>
<keyword evidence="9" id="KW-1185">Reference proteome</keyword>
<feature type="compositionally biased region" description="Polar residues" evidence="6">
    <location>
        <begin position="125"/>
        <end position="139"/>
    </location>
</feature>
<organism evidence="8 9">
    <name type="scientific">Bemisia tabaci</name>
    <name type="common">Sweetpotato whitefly</name>
    <name type="synonym">Aleurodes tabaci</name>
    <dbReference type="NCBI Taxonomy" id="7038"/>
    <lineage>
        <taxon>Eukaryota</taxon>
        <taxon>Metazoa</taxon>
        <taxon>Ecdysozoa</taxon>
        <taxon>Arthropoda</taxon>
        <taxon>Hexapoda</taxon>
        <taxon>Insecta</taxon>
        <taxon>Pterygota</taxon>
        <taxon>Neoptera</taxon>
        <taxon>Paraneoptera</taxon>
        <taxon>Hemiptera</taxon>
        <taxon>Sternorrhyncha</taxon>
        <taxon>Aleyrodoidea</taxon>
        <taxon>Aleyrodidae</taxon>
        <taxon>Aleyrodinae</taxon>
        <taxon>Bemisia</taxon>
    </lineage>
</organism>
<dbReference type="PANTHER" id="PTHR24248">
    <property type="entry name" value="ADRENERGIC RECEPTOR-RELATED G-PROTEIN COUPLED RECEPTOR"/>
    <property type="match status" value="1"/>
</dbReference>
<evidence type="ECO:0000256" key="6">
    <source>
        <dbReference type="SAM" id="MobiDB-lite"/>
    </source>
</evidence>
<evidence type="ECO:0000256" key="3">
    <source>
        <dbReference type="ARBA" id="ARBA00023157"/>
    </source>
</evidence>
<feature type="region of interest" description="Disordered" evidence="6">
    <location>
        <begin position="125"/>
        <end position="146"/>
    </location>
</feature>
<keyword evidence="2" id="KW-0297">G-protein coupled receptor</keyword>
<feature type="region of interest" description="Disordered" evidence="6">
    <location>
        <begin position="189"/>
        <end position="221"/>
    </location>
</feature>
<dbReference type="GO" id="GO:0005886">
    <property type="term" value="C:plasma membrane"/>
    <property type="evidence" value="ECO:0007669"/>
    <property type="project" value="TreeGrafter"/>
</dbReference>
<protein>
    <submittedName>
        <fullName evidence="8">Uncharacterized protein</fullName>
    </submittedName>
</protein>
<dbReference type="Proteomes" id="UP001152759">
    <property type="component" value="Chromosome 8"/>
</dbReference>
<feature type="compositionally biased region" description="Basic and acidic residues" evidence="6">
    <location>
        <begin position="191"/>
        <end position="221"/>
    </location>
</feature>
<accession>A0A9P0AM26</accession>
<proteinExistence type="predicted"/>